<feature type="zinc finger region" description="dksA C4-type" evidence="1">
    <location>
        <begin position="95"/>
        <end position="119"/>
    </location>
</feature>
<sequence length="148" mass="16705">MNHLTDEQLRELEQKLIDEKTRLEHNLSGVGRVVGDGDWAATPPDPETEEEDPVSQADRYEEFYNRGGAVAQLESRLSQVTLALDRIKKKKYGISEISGKPIELKRLMANPAATTTMDEMDREPVQLNSERGGIFDQQNTEEDSSTEE</sequence>
<dbReference type="InterPro" id="IPR037187">
    <property type="entry name" value="DnaK_N"/>
</dbReference>
<accession>A0A1F6WPY5</accession>
<gene>
    <name evidence="3" type="ORF">A2997_00020</name>
</gene>
<proteinExistence type="predicted"/>
<dbReference type="PROSITE" id="PS51128">
    <property type="entry name" value="ZF_DKSA_2"/>
    <property type="match status" value="1"/>
</dbReference>
<protein>
    <submittedName>
        <fullName evidence="3">Uncharacterized protein</fullName>
    </submittedName>
</protein>
<dbReference type="EMBL" id="MFUQ01000007">
    <property type="protein sequence ID" value="OGI83949.1"/>
    <property type="molecule type" value="Genomic_DNA"/>
</dbReference>
<dbReference type="SUPFAM" id="SSF109635">
    <property type="entry name" value="DnaK suppressor protein DksA, alpha-hairpin domain"/>
    <property type="match status" value="1"/>
</dbReference>
<evidence type="ECO:0000313" key="3">
    <source>
        <dbReference type="EMBL" id="OGI83949.1"/>
    </source>
</evidence>
<organism evidence="3 4">
    <name type="scientific">Candidatus Nomurabacteria bacterium RIFCSPLOWO2_01_FULL_36_10b</name>
    <dbReference type="NCBI Taxonomy" id="1801766"/>
    <lineage>
        <taxon>Bacteria</taxon>
        <taxon>Candidatus Nomuraibacteriota</taxon>
    </lineage>
</organism>
<feature type="region of interest" description="Disordered" evidence="2">
    <location>
        <begin position="28"/>
        <end position="56"/>
    </location>
</feature>
<name>A0A1F6WPY5_9BACT</name>
<comment type="caution">
    <text evidence="3">The sequence shown here is derived from an EMBL/GenBank/DDBJ whole genome shotgun (WGS) entry which is preliminary data.</text>
</comment>
<feature type="compositionally biased region" description="Acidic residues" evidence="2">
    <location>
        <begin position="139"/>
        <end position="148"/>
    </location>
</feature>
<evidence type="ECO:0000256" key="2">
    <source>
        <dbReference type="SAM" id="MobiDB-lite"/>
    </source>
</evidence>
<dbReference type="AlphaFoldDB" id="A0A1F6WPY5"/>
<dbReference type="Gene3D" id="1.20.120.910">
    <property type="entry name" value="DksA, coiled-coil domain"/>
    <property type="match status" value="1"/>
</dbReference>
<dbReference type="Proteomes" id="UP000179448">
    <property type="component" value="Unassembled WGS sequence"/>
</dbReference>
<reference evidence="3 4" key="1">
    <citation type="journal article" date="2016" name="Nat. Commun.">
        <title>Thousands of microbial genomes shed light on interconnected biogeochemical processes in an aquifer system.</title>
        <authorList>
            <person name="Anantharaman K."/>
            <person name="Brown C.T."/>
            <person name="Hug L.A."/>
            <person name="Sharon I."/>
            <person name="Castelle C.J."/>
            <person name="Probst A.J."/>
            <person name="Thomas B.C."/>
            <person name="Singh A."/>
            <person name="Wilkins M.J."/>
            <person name="Karaoz U."/>
            <person name="Brodie E.L."/>
            <person name="Williams K.H."/>
            <person name="Hubbard S.S."/>
            <person name="Banfield J.F."/>
        </authorList>
    </citation>
    <scope>NUCLEOTIDE SEQUENCE [LARGE SCALE GENOMIC DNA]</scope>
</reference>
<dbReference type="PANTHER" id="PTHR33823">
    <property type="entry name" value="RNA POLYMERASE-BINDING TRANSCRIPTION FACTOR DKSA-RELATED"/>
    <property type="match status" value="1"/>
</dbReference>
<dbReference type="STRING" id="1801766.A2997_00020"/>
<evidence type="ECO:0000313" key="4">
    <source>
        <dbReference type="Proteomes" id="UP000179448"/>
    </source>
</evidence>
<dbReference type="PANTHER" id="PTHR33823:SF4">
    <property type="entry name" value="GENERAL STRESS PROTEIN 16O"/>
    <property type="match status" value="1"/>
</dbReference>
<evidence type="ECO:0000256" key="1">
    <source>
        <dbReference type="PROSITE-ProRule" id="PRU00510"/>
    </source>
</evidence>
<feature type="region of interest" description="Disordered" evidence="2">
    <location>
        <begin position="110"/>
        <end position="148"/>
    </location>
</feature>